<keyword evidence="12" id="KW-0575">Peroxidase</keyword>
<dbReference type="SUPFAM" id="SSF46626">
    <property type="entry name" value="Cytochrome c"/>
    <property type="match status" value="2"/>
</dbReference>
<dbReference type="PIRSF" id="PIRSF000294">
    <property type="entry name" value="Cytochrome-c_peroxidase"/>
    <property type="match status" value="1"/>
</dbReference>
<evidence type="ECO:0000256" key="10">
    <source>
        <dbReference type="SAM" id="SignalP"/>
    </source>
</evidence>
<feature type="binding site" description="covalent" evidence="8">
    <location>
        <position position="271"/>
    </location>
    <ligand>
        <name>heme c</name>
        <dbReference type="ChEBI" id="CHEBI:61717"/>
        <label>2</label>
    </ligand>
</feature>
<keyword evidence="3 9" id="KW-0479">Metal-binding</keyword>
<dbReference type="GO" id="GO:0009055">
    <property type="term" value="F:electron transfer activity"/>
    <property type="evidence" value="ECO:0007669"/>
    <property type="project" value="InterPro"/>
</dbReference>
<evidence type="ECO:0000259" key="11">
    <source>
        <dbReference type="PROSITE" id="PS51007"/>
    </source>
</evidence>
<feature type="binding site" description="axial binding residue" evidence="9">
    <location>
        <position position="107"/>
    </location>
    <ligand>
        <name>heme c</name>
        <dbReference type="ChEBI" id="CHEBI:61717"/>
        <label>1</label>
    </ligand>
    <ligandPart>
        <name>Fe</name>
        <dbReference type="ChEBI" id="CHEBI:18248"/>
    </ligandPart>
</feature>
<feature type="binding site" description="covalent" evidence="8">
    <location>
        <position position="103"/>
    </location>
    <ligand>
        <name>heme c</name>
        <dbReference type="ChEBI" id="CHEBI:61717"/>
        <label>1</label>
    </ligand>
</feature>
<proteinExistence type="predicted"/>
<organism evidence="12 13">
    <name type="scientific">Aliidiomarina soli</name>
    <dbReference type="NCBI Taxonomy" id="1928574"/>
    <lineage>
        <taxon>Bacteria</taxon>
        <taxon>Pseudomonadati</taxon>
        <taxon>Pseudomonadota</taxon>
        <taxon>Gammaproteobacteria</taxon>
        <taxon>Alteromonadales</taxon>
        <taxon>Idiomarinaceae</taxon>
        <taxon>Aliidiomarina</taxon>
    </lineage>
</organism>
<evidence type="ECO:0000256" key="4">
    <source>
        <dbReference type="ARBA" id="ARBA00022729"/>
    </source>
</evidence>
<dbReference type="InterPro" id="IPR026259">
    <property type="entry name" value="MauG/Cytc_peroxidase"/>
</dbReference>
<accession>A0A432WD42</accession>
<dbReference type="InterPro" id="IPR009056">
    <property type="entry name" value="Cyt_c-like_dom"/>
</dbReference>
<dbReference type="InterPro" id="IPR036909">
    <property type="entry name" value="Cyt_c-like_dom_sf"/>
</dbReference>
<gene>
    <name evidence="12" type="ORF">CWE14_13240</name>
</gene>
<feature type="chain" id="PRO_5019313070" evidence="10">
    <location>
        <begin position="31"/>
        <end position="391"/>
    </location>
</feature>
<evidence type="ECO:0000313" key="13">
    <source>
        <dbReference type="Proteomes" id="UP000287823"/>
    </source>
</evidence>
<dbReference type="InterPro" id="IPR051395">
    <property type="entry name" value="Cytochrome_c_Peroxidase/MauG"/>
</dbReference>
<comment type="caution">
    <text evidence="12">The sequence shown here is derived from an EMBL/GenBank/DDBJ whole genome shotgun (WGS) entry which is preliminary data.</text>
</comment>
<evidence type="ECO:0000256" key="5">
    <source>
        <dbReference type="ARBA" id="ARBA00022764"/>
    </source>
</evidence>
<evidence type="ECO:0000313" key="12">
    <source>
        <dbReference type="EMBL" id="RUO30329.1"/>
    </source>
</evidence>
<keyword evidence="2 8" id="KW-0349">Heme</keyword>
<evidence type="ECO:0000256" key="2">
    <source>
        <dbReference type="ARBA" id="ARBA00022617"/>
    </source>
</evidence>
<dbReference type="Proteomes" id="UP000287823">
    <property type="component" value="Unassembled WGS sequence"/>
</dbReference>
<keyword evidence="4 10" id="KW-0732">Signal</keyword>
<evidence type="ECO:0000256" key="3">
    <source>
        <dbReference type="ARBA" id="ARBA00022723"/>
    </source>
</evidence>
<evidence type="ECO:0000256" key="7">
    <source>
        <dbReference type="ARBA" id="ARBA00023004"/>
    </source>
</evidence>
<dbReference type="GO" id="GO:0020037">
    <property type="term" value="F:heme binding"/>
    <property type="evidence" value="ECO:0007669"/>
    <property type="project" value="InterPro"/>
</dbReference>
<feature type="domain" description="Cytochrome c" evidence="11">
    <location>
        <begin position="81"/>
        <end position="220"/>
    </location>
</feature>
<comment type="PTM">
    <text evidence="8">Binds 2 heme groups per subunit.</text>
</comment>
<keyword evidence="6" id="KW-0560">Oxidoreductase</keyword>
<sequence>MAGSECTVVRRFVCGVALLGVLAGAVAAEADIGANGADVRQFADGFSSADYLQAQDAWPPLHPQALDDVQAVPDSSGVDALLAELGEQLFFDPGLSGDGSVRCGSCHRPEQHFADSDKLSPGVEGRLGKRTTPMLRLIEHWDVLFWDARVDSLEALVEQPLTAAHEMNNSTEAAVEYVRGQPRYVEQFAAVAFGDVGSGHVAEANNADSEDVSWWHIARAIAEFMRSIEAPERPFDHFMRAVDASDYAAATEVFTAEEIEGLHLFRGKAGCVQCHSGVLLSDQRLHNIGLTYYGRRHEDLGHYLISGEASDVGKFRTPSLRYLGERNHFMHNGLFNDLLGIIRMYSHGGARPRPRGEQVDDPLFPVTSELLQPFPLTPDEEQALLAFLQTL</sequence>
<dbReference type="InterPro" id="IPR004852">
    <property type="entry name" value="Di-haem_cyt_c_peroxidsae"/>
</dbReference>
<dbReference type="PANTHER" id="PTHR30600">
    <property type="entry name" value="CYTOCHROME C PEROXIDASE-RELATED"/>
    <property type="match status" value="1"/>
</dbReference>
<comment type="cofactor">
    <cofactor evidence="8">
        <name>heme</name>
        <dbReference type="ChEBI" id="CHEBI:30413"/>
    </cofactor>
    <text evidence="8">Binds 2 heme groups.</text>
</comment>
<feature type="binding site" description="covalent" evidence="8">
    <location>
        <position position="106"/>
    </location>
    <ligand>
        <name>heme c</name>
        <dbReference type="ChEBI" id="CHEBI:61717"/>
        <label>1</label>
    </ligand>
</feature>
<name>A0A432WD42_9GAMM</name>
<dbReference type="GO" id="GO:0004130">
    <property type="term" value="F:cytochrome-c peroxidase activity"/>
    <property type="evidence" value="ECO:0007669"/>
    <property type="project" value="TreeGrafter"/>
</dbReference>
<feature type="binding site" description="covalent" evidence="8">
    <location>
        <position position="274"/>
    </location>
    <ligand>
        <name>heme c</name>
        <dbReference type="ChEBI" id="CHEBI:61717"/>
        <label>2</label>
    </ligand>
</feature>
<feature type="signal peptide" evidence="10">
    <location>
        <begin position="1"/>
        <end position="30"/>
    </location>
</feature>
<dbReference type="Gene3D" id="1.10.760.10">
    <property type="entry name" value="Cytochrome c-like domain"/>
    <property type="match status" value="2"/>
</dbReference>
<evidence type="ECO:0000256" key="8">
    <source>
        <dbReference type="PIRSR" id="PIRSR000294-1"/>
    </source>
</evidence>
<dbReference type="EMBL" id="PIPO01000006">
    <property type="protein sequence ID" value="RUO30329.1"/>
    <property type="molecule type" value="Genomic_DNA"/>
</dbReference>
<keyword evidence="7 9" id="KW-0408">Iron</keyword>
<protein>
    <submittedName>
        <fullName evidence="12">Cytochrome-c peroxidase</fullName>
    </submittedName>
</protein>
<dbReference type="Pfam" id="PF03150">
    <property type="entry name" value="CCP_MauG"/>
    <property type="match status" value="1"/>
</dbReference>
<dbReference type="AlphaFoldDB" id="A0A432WD42"/>
<evidence type="ECO:0000256" key="6">
    <source>
        <dbReference type="ARBA" id="ARBA00023002"/>
    </source>
</evidence>
<reference evidence="12 13" key="1">
    <citation type="journal article" date="2011" name="Front. Microbiol.">
        <title>Genomic signatures of strain selection and enhancement in Bacillus atrophaeus var. globigii, a historical biowarfare simulant.</title>
        <authorList>
            <person name="Gibbons H.S."/>
            <person name="Broomall S.M."/>
            <person name="McNew L.A."/>
            <person name="Daligault H."/>
            <person name="Chapman C."/>
            <person name="Bruce D."/>
            <person name="Karavis M."/>
            <person name="Krepps M."/>
            <person name="McGregor P.A."/>
            <person name="Hong C."/>
            <person name="Park K.H."/>
            <person name="Akmal A."/>
            <person name="Feldman A."/>
            <person name="Lin J.S."/>
            <person name="Chang W.E."/>
            <person name="Higgs B.W."/>
            <person name="Demirev P."/>
            <person name="Lindquist J."/>
            <person name="Liem A."/>
            <person name="Fochler E."/>
            <person name="Read T.D."/>
            <person name="Tapia R."/>
            <person name="Johnson S."/>
            <person name="Bishop-Lilly K.A."/>
            <person name="Detter C."/>
            <person name="Han C."/>
            <person name="Sozhamannan S."/>
            <person name="Rosenzweig C.N."/>
            <person name="Skowronski E.W."/>
        </authorList>
    </citation>
    <scope>NUCLEOTIDE SEQUENCE [LARGE SCALE GENOMIC DNA]</scope>
    <source>
        <strain evidence="12 13">Y4G10-17</strain>
    </source>
</reference>
<evidence type="ECO:0000256" key="1">
    <source>
        <dbReference type="ARBA" id="ARBA00004418"/>
    </source>
</evidence>
<keyword evidence="5" id="KW-0574">Periplasm</keyword>
<keyword evidence="13" id="KW-1185">Reference proteome</keyword>
<dbReference type="GO" id="GO:0042597">
    <property type="term" value="C:periplasmic space"/>
    <property type="evidence" value="ECO:0007669"/>
    <property type="project" value="UniProtKB-SubCell"/>
</dbReference>
<feature type="binding site" description="axial binding residue" evidence="9">
    <location>
        <position position="275"/>
    </location>
    <ligand>
        <name>heme c</name>
        <dbReference type="ChEBI" id="CHEBI:61717"/>
        <label>2</label>
    </ligand>
    <ligandPart>
        <name>Fe</name>
        <dbReference type="ChEBI" id="CHEBI:18248"/>
    </ligandPart>
</feature>
<evidence type="ECO:0000256" key="9">
    <source>
        <dbReference type="PIRSR" id="PIRSR000294-2"/>
    </source>
</evidence>
<dbReference type="PROSITE" id="PS51007">
    <property type="entry name" value="CYTC"/>
    <property type="match status" value="2"/>
</dbReference>
<comment type="subcellular location">
    <subcellularLocation>
        <location evidence="1">Periplasm</location>
    </subcellularLocation>
</comment>
<dbReference type="PANTHER" id="PTHR30600:SF10">
    <property type="entry name" value="BLL6722 PROTEIN"/>
    <property type="match status" value="1"/>
</dbReference>
<feature type="domain" description="Cytochrome c" evidence="11">
    <location>
        <begin position="256"/>
        <end position="391"/>
    </location>
</feature>
<dbReference type="GO" id="GO:0046872">
    <property type="term" value="F:metal ion binding"/>
    <property type="evidence" value="ECO:0007669"/>
    <property type="project" value="UniProtKB-KW"/>
</dbReference>